<organism evidence="2 3">
    <name type="scientific">Jejuia pallidilutea</name>
    <dbReference type="NCBI Taxonomy" id="504487"/>
    <lineage>
        <taxon>Bacteria</taxon>
        <taxon>Pseudomonadati</taxon>
        <taxon>Bacteroidota</taxon>
        <taxon>Flavobacteriia</taxon>
        <taxon>Flavobacteriales</taxon>
        <taxon>Flavobacteriaceae</taxon>
        <taxon>Jejuia</taxon>
    </lineage>
</organism>
<evidence type="ECO:0000259" key="1">
    <source>
        <dbReference type="Pfam" id="PF14349"/>
    </source>
</evidence>
<name>A0A090VRN6_9FLAO</name>
<proteinExistence type="predicted"/>
<dbReference type="InterPro" id="IPR026377">
    <property type="entry name" value="Cell_surface_SprA"/>
</dbReference>
<sequence>MSVSVWAQQPAQDSTKTGFSLGSIKFPKPNGIESKYTYDPITDRYIYTEKIGEFNINYPIILTPKEFKDLVAKENLRNYYKEKIDAFDGKKKGAEDEQKNLLPEFYVNSGFFETIFGGNTIEVVPQGSVEMDLGVLFSRQDNPSFSPRNRSNFTFDFDQRISLSLLGKVGTRLQVNANYDTQSTFDFQNIIKLDYTPTEDDIIQKIEVGNVNMPLNSSLITGAQSLFGVKAQLQFGRTTVTGVFSEQQSQGNTVVAQGGGTLEEFDFFIRDYDENRHFFLAQYFRDTYDEALRNYPFINNKGLQITRLEVYITNRSNRTDNVRNIVALQDLGETDKLFSSLISVSAPPGSFPDNGNNNLDPTAIGSGSVLTEAIRDIATAQNGFGAIQGSVNEGSDYGKIENARKLQDGQEYTFNRDLGYISLNQRLNADEVLAVAYQFTVGGNVYQVGEFANDGVNPNEVSTNNQGQVTQVTNKALVLKMLKSSVTNVQQLFGI</sequence>
<dbReference type="EMBL" id="BBNR01000003">
    <property type="protein sequence ID" value="GAL65954.1"/>
    <property type="molecule type" value="Genomic_DNA"/>
</dbReference>
<dbReference type="NCBIfam" id="TIGR04189">
    <property type="entry name" value="surface_SprA"/>
    <property type="match status" value="1"/>
</dbReference>
<dbReference type="Pfam" id="PF14349">
    <property type="entry name" value="SprA_N"/>
    <property type="match status" value="1"/>
</dbReference>
<dbReference type="Proteomes" id="UP000029641">
    <property type="component" value="Unassembled WGS sequence"/>
</dbReference>
<dbReference type="InterPro" id="IPR025684">
    <property type="entry name" value="SprA_N_dom"/>
</dbReference>
<evidence type="ECO:0000313" key="2">
    <source>
        <dbReference type="EMBL" id="GAL65954.1"/>
    </source>
</evidence>
<comment type="caution">
    <text evidence="2">The sequence shown here is derived from an EMBL/GenBank/DDBJ whole genome shotgun (WGS) entry which is preliminary data.</text>
</comment>
<evidence type="ECO:0000313" key="3">
    <source>
        <dbReference type="Proteomes" id="UP000029641"/>
    </source>
</evidence>
<feature type="domain" description="Gliding motility protein SprA N-terminal" evidence="1">
    <location>
        <begin position="34"/>
        <end position="420"/>
    </location>
</feature>
<dbReference type="AlphaFoldDB" id="A0A090VRN6"/>
<protein>
    <recommendedName>
        <fullName evidence="1">Gliding motility protein SprA N-terminal domain-containing protein</fullName>
    </recommendedName>
</protein>
<accession>A0A090VRN6</accession>
<reference evidence="2 3" key="1">
    <citation type="journal article" date="2014" name="Genome Announc.">
        <title>Draft Genome Sequence of Marine Flavobacterium Jejuia pallidilutea Strain 11shimoA1 and Pigmentation Mutants.</title>
        <authorList>
            <person name="Takatani N."/>
            <person name="Nakanishi M."/>
            <person name="Meirelles P."/>
            <person name="Mino S."/>
            <person name="Suda W."/>
            <person name="Oshima K."/>
            <person name="Hattori M."/>
            <person name="Ohkuma M."/>
            <person name="Hosokawa M."/>
            <person name="Miyashita K."/>
            <person name="Thompson F.L."/>
            <person name="Niwa A."/>
            <person name="Sawabe T."/>
            <person name="Sawabe T."/>
        </authorList>
    </citation>
    <scope>NUCLEOTIDE SEQUENCE [LARGE SCALE GENOMIC DNA]</scope>
    <source>
        <strain evidence="2 3">JCM 19301</strain>
    </source>
</reference>
<gene>
    <name evidence="2" type="ORF">JCM19301_519</name>
</gene>